<dbReference type="InterPro" id="IPR021215">
    <property type="entry name" value="DUF2752"/>
</dbReference>
<dbReference type="EMBL" id="CP036526">
    <property type="protein sequence ID" value="QDT12327.1"/>
    <property type="molecule type" value="Genomic_DNA"/>
</dbReference>
<gene>
    <name evidence="2" type="ORF">K239x_43360</name>
</gene>
<keyword evidence="1" id="KW-0812">Transmembrane</keyword>
<accession>A0A517NYX3</accession>
<feature type="transmembrane region" description="Helical" evidence="1">
    <location>
        <begin position="131"/>
        <end position="150"/>
    </location>
</feature>
<reference evidence="2 3" key="1">
    <citation type="submission" date="2019-02" db="EMBL/GenBank/DDBJ databases">
        <title>Deep-cultivation of Planctomycetes and their phenomic and genomic characterization uncovers novel biology.</title>
        <authorList>
            <person name="Wiegand S."/>
            <person name="Jogler M."/>
            <person name="Boedeker C."/>
            <person name="Pinto D."/>
            <person name="Vollmers J."/>
            <person name="Rivas-Marin E."/>
            <person name="Kohn T."/>
            <person name="Peeters S.H."/>
            <person name="Heuer A."/>
            <person name="Rast P."/>
            <person name="Oberbeckmann S."/>
            <person name="Bunk B."/>
            <person name="Jeske O."/>
            <person name="Meyerdierks A."/>
            <person name="Storesund J.E."/>
            <person name="Kallscheuer N."/>
            <person name="Luecker S."/>
            <person name="Lage O.M."/>
            <person name="Pohl T."/>
            <person name="Merkel B.J."/>
            <person name="Hornburger P."/>
            <person name="Mueller R.-W."/>
            <person name="Bruemmer F."/>
            <person name="Labrenz M."/>
            <person name="Spormann A.M."/>
            <person name="Op den Camp H."/>
            <person name="Overmann J."/>
            <person name="Amann R."/>
            <person name="Jetten M.S.M."/>
            <person name="Mascher T."/>
            <person name="Medema M.H."/>
            <person name="Devos D.P."/>
            <person name="Kaster A.-K."/>
            <person name="Ovreas L."/>
            <person name="Rohde M."/>
            <person name="Galperin M.Y."/>
            <person name="Jogler C."/>
        </authorList>
    </citation>
    <scope>NUCLEOTIDE SEQUENCE [LARGE SCALE GENOMIC DNA]</scope>
    <source>
        <strain evidence="2 3">K23_9</strain>
    </source>
</reference>
<proteinExistence type="predicted"/>
<dbReference type="Pfam" id="PF10825">
    <property type="entry name" value="DUF2752"/>
    <property type="match status" value="1"/>
</dbReference>
<evidence type="ECO:0000313" key="2">
    <source>
        <dbReference type="EMBL" id="QDT12327.1"/>
    </source>
</evidence>
<evidence type="ECO:0008006" key="4">
    <source>
        <dbReference type="Google" id="ProtNLM"/>
    </source>
</evidence>
<protein>
    <recommendedName>
        <fullName evidence="4">DUF2752 domain-containing protein</fullName>
    </recommendedName>
</protein>
<dbReference type="AlphaFoldDB" id="A0A517NYX3"/>
<organism evidence="2 3">
    <name type="scientific">Stieleria marina</name>
    <dbReference type="NCBI Taxonomy" id="1930275"/>
    <lineage>
        <taxon>Bacteria</taxon>
        <taxon>Pseudomonadati</taxon>
        <taxon>Planctomycetota</taxon>
        <taxon>Planctomycetia</taxon>
        <taxon>Pirellulales</taxon>
        <taxon>Pirellulaceae</taxon>
        <taxon>Stieleria</taxon>
    </lineage>
</organism>
<dbReference type="Proteomes" id="UP000319817">
    <property type="component" value="Chromosome"/>
</dbReference>
<sequence length="190" mass="20697">MEAELLDYLHLRPPPRSNRLNTELSNELPANTANTVAVVASETADRKSSQMPQFARLTALLLGLGPLVLLGVALSLRPSEDGLGTHQQLGLPPCSMRVIFGIRCPACGMTTSWSHFARGQWLLSANANPGGFLLAAYCFPFAACCFWTASKGNLPPTRLQNTMIMLLLMITIVSVAQWFWHLGRSGIANF</sequence>
<evidence type="ECO:0000256" key="1">
    <source>
        <dbReference type="SAM" id="Phobius"/>
    </source>
</evidence>
<keyword evidence="3" id="KW-1185">Reference proteome</keyword>
<feature type="transmembrane region" description="Helical" evidence="1">
    <location>
        <begin position="54"/>
        <end position="76"/>
    </location>
</feature>
<evidence type="ECO:0000313" key="3">
    <source>
        <dbReference type="Proteomes" id="UP000319817"/>
    </source>
</evidence>
<keyword evidence="1" id="KW-1133">Transmembrane helix</keyword>
<keyword evidence="1" id="KW-0472">Membrane</keyword>
<feature type="transmembrane region" description="Helical" evidence="1">
    <location>
        <begin position="162"/>
        <end position="180"/>
    </location>
</feature>
<name>A0A517NYX3_9BACT</name>